<evidence type="ECO:0000256" key="1">
    <source>
        <dbReference type="ARBA" id="ARBA00022603"/>
    </source>
</evidence>
<dbReference type="Gene3D" id="3.30.70.1170">
    <property type="entry name" value="Sun protein, domain 3"/>
    <property type="match status" value="1"/>
</dbReference>
<dbReference type="PRINTS" id="PR02008">
    <property type="entry name" value="RCMTFAMILY"/>
</dbReference>
<dbReference type="Pfam" id="PF01189">
    <property type="entry name" value="Methyltr_RsmB-F"/>
    <property type="match status" value="1"/>
</dbReference>
<reference evidence="7" key="1">
    <citation type="submission" date="2014-11" db="EMBL/GenBank/DDBJ databases">
        <authorList>
            <person name="Otto D Thomas"/>
            <person name="Naeem Raeece"/>
        </authorList>
    </citation>
    <scope>NUCLEOTIDE SEQUENCE</scope>
</reference>
<comment type="similarity">
    <text evidence="5">Belongs to the class I-like SAM-binding methyltransferase superfamily. RsmB/NOP family.</text>
</comment>
<dbReference type="InterPro" id="IPR023267">
    <property type="entry name" value="RCMT"/>
</dbReference>
<dbReference type="PANTHER" id="PTHR22807:SF54">
    <property type="entry name" value="CHROMOSOME UNDETERMINED SCAFFOLD_82, WHOLE GENOME SHOTGUN SEQUENCE"/>
    <property type="match status" value="1"/>
</dbReference>
<feature type="domain" description="SAM-dependent MTase RsmB/NOP-type" evidence="6">
    <location>
        <begin position="122"/>
        <end position="381"/>
    </location>
</feature>
<comment type="caution">
    <text evidence="5">Lacks conserved residue(s) required for the propagation of feature annotation.</text>
</comment>
<keyword evidence="2 5" id="KW-0808">Transferase</keyword>
<dbReference type="SUPFAM" id="SSF53335">
    <property type="entry name" value="S-adenosyl-L-methionine-dependent methyltransferases"/>
    <property type="match status" value="1"/>
</dbReference>
<dbReference type="InterPro" id="IPR001678">
    <property type="entry name" value="MeTrfase_RsmB-F_NOP2_dom"/>
</dbReference>
<proteinExistence type="inferred from homology"/>
<organism evidence="7">
    <name type="scientific">Chromera velia CCMP2878</name>
    <dbReference type="NCBI Taxonomy" id="1169474"/>
    <lineage>
        <taxon>Eukaryota</taxon>
        <taxon>Sar</taxon>
        <taxon>Alveolata</taxon>
        <taxon>Colpodellida</taxon>
        <taxon>Chromeraceae</taxon>
        <taxon>Chromera</taxon>
    </lineage>
</organism>
<dbReference type="PROSITE" id="PS51686">
    <property type="entry name" value="SAM_MT_RSMB_NOP"/>
    <property type="match status" value="1"/>
</dbReference>
<name>A0A0G4GZC8_9ALVE</name>
<sequence length="381" mass="44030">MNAFRMRHLENCLHQFEKAAVVKQPLDIYLKSYFSKHGNVQGADRAWITENAYELMRWQGLLDYVAPPPQNWSTRLRTFFISDRWRAHSLNERLPAHIRCSFPETLFRRIESALGTAKALNVCNTMNEKPTTFLRVNAMKTRRDKVFKYLLGKGLPVEKCAHSPVGIQLGGTHRLRDLPEFQQGYFEMQDESSQLIGFKVEAKAGDVVMDFCGGSGGKTLVFAPLMENRGRVYVHDPRDSLLMQARQRLRRAGIENYHLLPPRHPSHLRIRGKCDWVLVDVPCTATATLRRNPERKWDFSDDKLFEYVHLQREIFEKALAYLKPGGKIVFSTASVLDEENVQQTKYFCEKHGLYLSEAPFHSLPQSRGMEGFFCAVFERQS</sequence>
<dbReference type="InterPro" id="IPR029063">
    <property type="entry name" value="SAM-dependent_MTases_sf"/>
</dbReference>
<dbReference type="Pfam" id="PF22458">
    <property type="entry name" value="RsmF-B_ferredox"/>
    <property type="match status" value="1"/>
</dbReference>
<dbReference type="AlphaFoldDB" id="A0A0G4GZC8"/>
<gene>
    <name evidence="7" type="ORF">Cvel_5446</name>
</gene>
<evidence type="ECO:0000313" key="7">
    <source>
        <dbReference type="EMBL" id="CEM36552.1"/>
    </source>
</evidence>
<feature type="binding site" evidence="5">
    <location>
        <position position="236"/>
    </location>
    <ligand>
        <name>S-adenosyl-L-methionine</name>
        <dbReference type="ChEBI" id="CHEBI:59789"/>
    </ligand>
</feature>
<evidence type="ECO:0000259" key="6">
    <source>
        <dbReference type="PROSITE" id="PS51686"/>
    </source>
</evidence>
<evidence type="ECO:0000256" key="5">
    <source>
        <dbReference type="PROSITE-ProRule" id="PRU01023"/>
    </source>
</evidence>
<feature type="binding site" evidence="5">
    <location>
        <position position="280"/>
    </location>
    <ligand>
        <name>S-adenosyl-L-methionine</name>
        <dbReference type="ChEBI" id="CHEBI:59789"/>
    </ligand>
</feature>
<dbReference type="GO" id="GO:0009383">
    <property type="term" value="F:rRNA (cytosine-C5-)-methyltransferase activity"/>
    <property type="evidence" value="ECO:0007669"/>
    <property type="project" value="TreeGrafter"/>
</dbReference>
<dbReference type="Gene3D" id="3.40.50.150">
    <property type="entry name" value="Vaccinia Virus protein VP39"/>
    <property type="match status" value="1"/>
</dbReference>
<dbReference type="CDD" id="cd02440">
    <property type="entry name" value="AdoMet_MTases"/>
    <property type="match status" value="1"/>
</dbReference>
<dbReference type="GO" id="GO:0003723">
    <property type="term" value="F:RNA binding"/>
    <property type="evidence" value="ECO:0007669"/>
    <property type="project" value="UniProtKB-UniRule"/>
</dbReference>
<dbReference type="PANTHER" id="PTHR22807">
    <property type="entry name" value="NOP2 YEAST -RELATED NOL1/NOP2/FMU SUN DOMAIN-CONTAINING"/>
    <property type="match status" value="1"/>
</dbReference>
<evidence type="ECO:0000256" key="4">
    <source>
        <dbReference type="ARBA" id="ARBA00022884"/>
    </source>
</evidence>
<keyword evidence="4 5" id="KW-0694">RNA-binding</keyword>
<keyword evidence="3 5" id="KW-0949">S-adenosyl-L-methionine</keyword>
<dbReference type="GO" id="GO:0000470">
    <property type="term" value="P:maturation of LSU-rRNA"/>
    <property type="evidence" value="ECO:0007669"/>
    <property type="project" value="TreeGrafter"/>
</dbReference>
<dbReference type="EMBL" id="CDMZ01001713">
    <property type="protein sequence ID" value="CEM36552.1"/>
    <property type="molecule type" value="Genomic_DNA"/>
</dbReference>
<dbReference type="InterPro" id="IPR049560">
    <property type="entry name" value="MeTrfase_RsmB-F_NOP2_cat"/>
</dbReference>
<protein>
    <recommendedName>
        <fullName evidence="6">SAM-dependent MTase RsmB/NOP-type domain-containing protein</fullName>
    </recommendedName>
</protein>
<dbReference type="InterPro" id="IPR054728">
    <property type="entry name" value="RsmB-like_ferredoxin"/>
</dbReference>
<evidence type="ECO:0000256" key="3">
    <source>
        <dbReference type="ARBA" id="ARBA00022691"/>
    </source>
</evidence>
<dbReference type="GO" id="GO:0070475">
    <property type="term" value="P:rRNA base methylation"/>
    <property type="evidence" value="ECO:0007669"/>
    <property type="project" value="TreeGrafter"/>
</dbReference>
<keyword evidence="1 5" id="KW-0489">Methyltransferase</keyword>
<dbReference type="PhylomeDB" id="A0A0G4GZC8"/>
<dbReference type="VEuPathDB" id="CryptoDB:Cvel_5446"/>
<evidence type="ECO:0000256" key="2">
    <source>
        <dbReference type="ARBA" id="ARBA00022679"/>
    </source>
</evidence>
<dbReference type="GO" id="GO:0005730">
    <property type="term" value="C:nucleolus"/>
    <property type="evidence" value="ECO:0007669"/>
    <property type="project" value="TreeGrafter"/>
</dbReference>
<accession>A0A0G4GZC8</accession>